<dbReference type="PROSITE" id="PS50089">
    <property type="entry name" value="ZF_RING_2"/>
    <property type="match status" value="1"/>
</dbReference>
<dbReference type="SMART" id="SM00184">
    <property type="entry name" value="RING"/>
    <property type="match status" value="1"/>
</dbReference>
<dbReference type="InterPro" id="IPR017907">
    <property type="entry name" value="Znf_RING_CS"/>
</dbReference>
<dbReference type="InterPro" id="IPR001841">
    <property type="entry name" value="Znf_RING"/>
</dbReference>
<feature type="domain" description="B box-type" evidence="7">
    <location>
        <begin position="165"/>
        <end position="199"/>
    </location>
</feature>
<dbReference type="Gene3D" id="3.30.40.10">
    <property type="entry name" value="Zinc/RING finger domain, C3HC4 (zinc finger)"/>
    <property type="match status" value="1"/>
</dbReference>
<dbReference type="PANTHER" id="PTHR25462">
    <property type="entry name" value="BONUS, ISOFORM C-RELATED"/>
    <property type="match status" value="1"/>
</dbReference>
<keyword evidence="9" id="KW-1185">Reference proteome</keyword>
<accession>A0ABD3XNS3</accession>
<dbReference type="PROSITE" id="PS00518">
    <property type="entry name" value="ZF_RING_1"/>
    <property type="match status" value="1"/>
</dbReference>
<evidence type="ECO:0000256" key="3">
    <source>
        <dbReference type="ARBA" id="ARBA00022833"/>
    </source>
</evidence>
<dbReference type="GO" id="GO:0008270">
    <property type="term" value="F:zinc ion binding"/>
    <property type="evidence" value="ECO:0007669"/>
    <property type="project" value="UniProtKB-KW"/>
</dbReference>
<dbReference type="EMBL" id="JBJQND010000001">
    <property type="protein sequence ID" value="KAL3887897.1"/>
    <property type="molecule type" value="Genomic_DNA"/>
</dbReference>
<evidence type="ECO:0000256" key="1">
    <source>
        <dbReference type="ARBA" id="ARBA00022723"/>
    </source>
</evidence>
<dbReference type="CDD" id="cd19776">
    <property type="entry name" value="Bbox2_TRIM25_C-IV"/>
    <property type="match status" value="1"/>
</dbReference>
<gene>
    <name evidence="8" type="ORF">ACJMK2_000285</name>
</gene>
<organism evidence="8 9">
    <name type="scientific">Sinanodonta woodiana</name>
    <name type="common">Chinese pond mussel</name>
    <name type="synonym">Anodonta woodiana</name>
    <dbReference type="NCBI Taxonomy" id="1069815"/>
    <lineage>
        <taxon>Eukaryota</taxon>
        <taxon>Metazoa</taxon>
        <taxon>Spiralia</taxon>
        <taxon>Lophotrochozoa</taxon>
        <taxon>Mollusca</taxon>
        <taxon>Bivalvia</taxon>
        <taxon>Autobranchia</taxon>
        <taxon>Heteroconchia</taxon>
        <taxon>Palaeoheterodonta</taxon>
        <taxon>Unionida</taxon>
        <taxon>Unionoidea</taxon>
        <taxon>Unionidae</taxon>
        <taxon>Unioninae</taxon>
        <taxon>Sinanodonta</taxon>
    </lineage>
</organism>
<keyword evidence="3" id="KW-0862">Zinc</keyword>
<comment type="caution">
    <text evidence="8">The sequence shown here is derived from an EMBL/GenBank/DDBJ whole genome shotgun (WGS) entry which is preliminary data.</text>
</comment>
<evidence type="ECO:0000256" key="4">
    <source>
        <dbReference type="PROSITE-ProRule" id="PRU00024"/>
    </source>
</evidence>
<dbReference type="InterPro" id="IPR027370">
    <property type="entry name" value="Znf-RING_euk"/>
</dbReference>
<dbReference type="InterPro" id="IPR000315">
    <property type="entry name" value="Znf_B-box"/>
</dbReference>
<keyword evidence="5" id="KW-0175">Coiled coil</keyword>
<dbReference type="PROSITE" id="PS50119">
    <property type="entry name" value="ZF_BBOX"/>
    <property type="match status" value="2"/>
</dbReference>
<proteinExistence type="predicted"/>
<evidence type="ECO:0000256" key="5">
    <source>
        <dbReference type="SAM" id="Coils"/>
    </source>
</evidence>
<evidence type="ECO:0000256" key="2">
    <source>
        <dbReference type="ARBA" id="ARBA00022771"/>
    </source>
</evidence>
<name>A0ABD3XNS3_SINWO</name>
<keyword evidence="1" id="KW-0479">Metal-binding</keyword>
<feature type="domain" description="B box-type" evidence="7">
    <location>
        <begin position="104"/>
        <end position="151"/>
    </location>
</feature>
<dbReference type="Pfam" id="PF13445">
    <property type="entry name" value="zf-RING_UBOX"/>
    <property type="match status" value="1"/>
</dbReference>
<evidence type="ECO:0000259" key="6">
    <source>
        <dbReference type="PROSITE" id="PS50089"/>
    </source>
</evidence>
<feature type="coiled-coil region" evidence="5">
    <location>
        <begin position="245"/>
        <end position="290"/>
    </location>
</feature>
<dbReference type="Gene3D" id="3.30.160.60">
    <property type="entry name" value="Classic Zinc Finger"/>
    <property type="match status" value="1"/>
</dbReference>
<dbReference type="InterPro" id="IPR013083">
    <property type="entry name" value="Znf_RING/FYVE/PHD"/>
</dbReference>
<dbReference type="Proteomes" id="UP001634394">
    <property type="component" value="Unassembled WGS sequence"/>
</dbReference>
<protein>
    <submittedName>
        <fullName evidence="8">Uncharacterized protein</fullName>
    </submittedName>
</protein>
<dbReference type="SUPFAM" id="SSF57850">
    <property type="entry name" value="RING/U-box"/>
    <property type="match status" value="1"/>
</dbReference>
<reference evidence="8 9" key="1">
    <citation type="submission" date="2024-11" db="EMBL/GenBank/DDBJ databases">
        <title>Chromosome-level genome assembly of the freshwater bivalve Anodonta woodiana.</title>
        <authorList>
            <person name="Chen X."/>
        </authorList>
    </citation>
    <scope>NUCLEOTIDE SEQUENCE [LARGE SCALE GENOMIC DNA]</scope>
    <source>
        <strain evidence="8">MN2024</strain>
        <tissue evidence="8">Gills</tissue>
    </source>
</reference>
<dbReference type="SUPFAM" id="SSF57845">
    <property type="entry name" value="B-box zinc-binding domain"/>
    <property type="match status" value="1"/>
</dbReference>
<dbReference type="InterPro" id="IPR047153">
    <property type="entry name" value="TRIM45/56/19-like"/>
</dbReference>
<keyword evidence="2 4" id="KW-0863">Zinc-finger</keyword>
<evidence type="ECO:0000259" key="7">
    <source>
        <dbReference type="PROSITE" id="PS50119"/>
    </source>
</evidence>
<dbReference type="AlphaFoldDB" id="A0ABD3XNS3"/>
<evidence type="ECO:0000313" key="9">
    <source>
        <dbReference type="Proteomes" id="UP001634394"/>
    </source>
</evidence>
<feature type="domain" description="RING-type" evidence="6">
    <location>
        <begin position="17"/>
        <end position="65"/>
    </location>
</feature>
<sequence length="397" mass="44376">MATASSPQEQLSHLLECTICLDKFKRPKVLPCGHTYCTACLQSHINSKLVQNGKRQASFPCPVCRASTAPPDPTTDADKWAELFPVNSMAASLLDIKVDIPPEQRCNLCVKRNKETPAVSYCRECKKSMCAICQEYHDDMSACNKGNIVNLNSGNKSNDIPPNLDFIEICSKHLNERIKFFCKDHNTMCCSTCGFLEHRKCETIVTLDDMKTTFGISVKSKEAETNLKRCHSNLKQVASVVTGNIDTLNKDKAAITKQIRSLITQLNNKLRKLETDLTSMMDAKQKTEESNIQSQKTKAQSLMTAIETDLTQLDLVMTHGSDIQKVIMIHKLNQNQERYLLIVTEFQNDFTGASMTFEVDKTFQDLVNKLCTLGKINMTRSKLNISSSPTGNASVSK</sequence>
<dbReference type="PANTHER" id="PTHR25462:SF296">
    <property type="entry name" value="MEIOTIC P26, ISOFORM F"/>
    <property type="match status" value="1"/>
</dbReference>
<evidence type="ECO:0000313" key="8">
    <source>
        <dbReference type="EMBL" id="KAL3887897.1"/>
    </source>
</evidence>